<organism evidence="1 2">
    <name type="scientific">Shewanella hanedai</name>
    <name type="common">Alteromonas hanedai</name>
    <dbReference type="NCBI Taxonomy" id="25"/>
    <lineage>
        <taxon>Bacteria</taxon>
        <taxon>Pseudomonadati</taxon>
        <taxon>Pseudomonadota</taxon>
        <taxon>Gammaproteobacteria</taxon>
        <taxon>Alteromonadales</taxon>
        <taxon>Shewanellaceae</taxon>
        <taxon>Shewanella</taxon>
    </lineage>
</organism>
<reference evidence="2" key="1">
    <citation type="submission" date="2019-07" db="EMBL/GenBank/DDBJ databases">
        <title>Shewanella sp. YLB-08 draft genomic sequence.</title>
        <authorList>
            <person name="Yu L."/>
        </authorList>
    </citation>
    <scope>NUCLEOTIDE SEQUENCE [LARGE SCALE GENOMIC DNA]</scope>
    <source>
        <strain evidence="2">JCM 20706</strain>
    </source>
</reference>
<protein>
    <submittedName>
        <fullName evidence="1">Uncharacterized protein</fullName>
    </submittedName>
</protein>
<dbReference type="AlphaFoldDB" id="A0A553JDT4"/>
<dbReference type="Pfam" id="PF03887">
    <property type="entry name" value="YfbU"/>
    <property type="match status" value="1"/>
</dbReference>
<keyword evidence="2" id="KW-1185">Reference proteome</keyword>
<dbReference type="Gene3D" id="1.10.3190.10">
    <property type="entry name" value="yfbu gene product, domain 2"/>
    <property type="match status" value="1"/>
</dbReference>
<comment type="caution">
    <text evidence="1">The sequence shown here is derived from an EMBL/GenBank/DDBJ whole genome shotgun (WGS) entry which is preliminary data.</text>
</comment>
<evidence type="ECO:0000313" key="1">
    <source>
        <dbReference type="EMBL" id="TRY10622.1"/>
    </source>
</evidence>
<accession>A0A553JDT4</accession>
<gene>
    <name evidence="1" type="ORF">FN961_25025</name>
</gene>
<sequence>MTNSPESIYDFLMDLFTLYRRCDDLNLEHSFAKFKGFDVTDESDYIDCVKHIFINEEQFKEQEKYVLSAGKMVSQTPMLDKYQRMLSERKRICQNWEFNLEDAHKILDA</sequence>
<dbReference type="RefSeq" id="WP_144042869.1">
    <property type="nucleotide sequence ID" value="NZ_BMPL01000011.1"/>
</dbReference>
<dbReference type="InterPro" id="IPR005587">
    <property type="entry name" value="UPF0304_YfbU"/>
</dbReference>
<proteinExistence type="predicted"/>
<evidence type="ECO:0000313" key="2">
    <source>
        <dbReference type="Proteomes" id="UP000318126"/>
    </source>
</evidence>
<dbReference type="EMBL" id="VKGK01000057">
    <property type="protein sequence ID" value="TRY10622.1"/>
    <property type="molecule type" value="Genomic_DNA"/>
</dbReference>
<dbReference type="SUPFAM" id="SSF116960">
    <property type="entry name" value="YfbU-like"/>
    <property type="match status" value="1"/>
</dbReference>
<dbReference type="InterPro" id="IPR023146">
    <property type="entry name" value="YfbU_alpha-helical_sf"/>
</dbReference>
<dbReference type="OrthoDB" id="7595565at2"/>
<dbReference type="Proteomes" id="UP000318126">
    <property type="component" value="Unassembled WGS sequence"/>
</dbReference>
<name>A0A553JDT4_SHEHA</name>